<reference evidence="1 2" key="1">
    <citation type="submission" date="2016-07" db="EMBL/GenBank/DDBJ databases">
        <title>Pervasive Adenine N6-methylation of Active Genes in Fungi.</title>
        <authorList>
            <consortium name="DOE Joint Genome Institute"/>
            <person name="Mondo S.J."/>
            <person name="Dannebaum R.O."/>
            <person name="Kuo R.C."/>
            <person name="Labutti K."/>
            <person name="Haridas S."/>
            <person name="Kuo A."/>
            <person name="Salamov A."/>
            <person name="Ahrendt S.R."/>
            <person name="Lipzen A."/>
            <person name="Sullivan W."/>
            <person name="Andreopoulos W.B."/>
            <person name="Clum A."/>
            <person name="Lindquist E."/>
            <person name="Daum C."/>
            <person name="Ramamoorthy G.K."/>
            <person name="Gryganskyi A."/>
            <person name="Culley D."/>
            <person name="Magnuson J.K."/>
            <person name="James T.Y."/>
            <person name="O'Malley M.A."/>
            <person name="Stajich J.E."/>
            <person name="Spatafora J.W."/>
            <person name="Visel A."/>
            <person name="Grigoriev I.V."/>
        </authorList>
    </citation>
    <scope>NUCLEOTIDE SEQUENCE [LARGE SCALE GENOMIC DNA]</scope>
    <source>
        <strain evidence="1 2">CBS 931.73</strain>
    </source>
</reference>
<dbReference type="EMBL" id="MCFE01000028">
    <property type="protein sequence ID" value="ORY05094.1"/>
    <property type="molecule type" value="Genomic_DNA"/>
</dbReference>
<protein>
    <submittedName>
        <fullName evidence="1">Uncharacterized protein</fullName>
    </submittedName>
</protein>
<gene>
    <name evidence="1" type="ORF">K493DRAFT_296630</name>
</gene>
<sequence>MKYGYLEGEPDPSGHSQGCFSKIITPPQLTKIGLSPNHTHGELRIEVNNGPDHEAAIRREITLELTSLCRFSYSPSRCLIRPTRNEDYALPIPGSPEYFRNTRILVTESGKSLGELLPIIKLCWKSASKVRFILNSPDPTSNNDAGFMTSNNLTISLSMESCPTYKSTDSMLGGTRHQAPPAYRELYHADPRRVCETRLIT</sequence>
<evidence type="ECO:0000313" key="2">
    <source>
        <dbReference type="Proteomes" id="UP000193498"/>
    </source>
</evidence>
<organism evidence="1 2">
    <name type="scientific">Basidiobolus meristosporus CBS 931.73</name>
    <dbReference type="NCBI Taxonomy" id="1314790"/>
    <lineage>
        <taxon>Eukaryota</taxon>
        <taxon>Fungi</taxon>
        <taxon>Fungi incertae sedis</taxon>
        <taxon>Zoopagomycota</taxon>
        <taxon>Entomophthoromycotina</taxon>
        <taxon>Basidiobolomycetes</taxon>
        <taxon>Basidiobolales</taxon>
        <taxon>Basidiobolaceae</taxon>
        <taxon>Basidiobolus</taxon>
    </lineage>
</organism>
<accession>A0A1Y1Z4Q3</accession>
<dbReference type="InParanoid" id="A0A1Y1Z4Q3"/>
<comment type="caution">
    <text evidence="1">The sequence shown here is derived from an EMBL/GenBank/DDBJ whole genome shotgun (WGS) entry which is preliminary data.</text>
</comment>
<proteinExistence type="predicted"/>
<evidence type="ECO:0000313" key="1">
    <source>
        <dbReference type="EMBL" id="ORY05094.1"/>
    </source>
</evidence>
<dbReference type="AlphaFoldDB" id="A0A1Y1Z4Q3"/>
<name>A0A1Y1Z4Q3_9FUNG</name>
<keyword evidence="2" id="KW-1185">Reference proteome</keyword>
<dbReference type="Proteomes" id="UP000193498">
    <property type="component" value="Unassembled WGS sequence"/>
</dbReference>